<dbReference type="CDD" id="cd04455">
    <property type="entry name" value="S1_NusA"/>
    <property type="match status" value="1"/>
</dbReference>
<keyword evidence="2 7" id="KW-0963">Cytoplasm</keyword>
<evidence type="ECO:0000256" key="1">
    <source>
        <dbReference type="ARBA" id="ARBA00022472"/>
    </source>
</evidence>
<dbReference type="InterPro" id="IPR010213">
    <property type="entry name" value="TF_NusA"/>
</dbReference>
<comment type="function">
    <text evidence="7">Participates in both transcription termination and antitermination.</text>
</comment>
<keyword evidence="3 7" id="KW-0889">Transcription antitermination</keyword>
<dbReference type="InterPro" id="IPR003029">
    <property type="entry name" value="S1_domain"/>
</dbReference>
<evidence type="ECO:0000256" key="2">
    <source>
        <dbReference type="ARBA" id="ARBA00022490"/>
    </source>
</evidence>
<dbReference type="SMART" id="SM00316">
    <property type="entry name" value="S1"/>
    <property type="match status" value="1"/>
</dbReference>
<dbReference type="InterPro" id="IPR012340">
    <property type="entry name" value="NA-bd_OB-fold"/>
</dbReference>
<dbReference type="InterPro" id="IPR058582">
    <property type="entry name" value="KH_NusA_2nd"/>
</dbReference>
<accession>A0A0F3NA97</accession>
<dbReference type="Proteomes" id="UP000033441">
    <property type="component" value="Unassembled WGS sequence"/>
</dbReference>
<dbReference type="FunFam" id="3.30.300.20:FF:000002">
    <property type="entry name" value="Transcription termination/antitermination protein NusA"/>
    <property type="match status" value="1"/>
</dbReference>
<dbReference type="HAMAP" id="MF_00945_B">
    <property type="entry name" value="NusA_B"/>
    <property type="match status" value="1"/>
</dbReference>
<dbReference type="SMART" id="SM00322">
    <property type="entry name" value="KH"/>
    <property type="match status" value="2"/>
</dbReference>
<keyword evidence="1 7" id="KW-0806">Transcription termination</keyword>
<dbReference type="SUPFAM" id="SSF54814">
    <property type="entry name" value="Prokaryotic type KH domain (KH-domain type II)"/>
    <property type="match status" value="2"/>
</dbReference>
<dbReference type="EMBL" id="LANV01000001">
    <property type="protein sequence ID" value="KJV64985.1"/>
    <property type="molecule type" value="Genomic_DNA"/>
</dbReference>
<reference evidence="9 10" key="1">
    <citation type="submission" date="2015-02" db="EMBL/GenBank/DDBJ databases">
        <title>Genome Sequencing of Rickettsiales.</title>
        <authorList>
            <person name="Daugherty S.C."/>
            <person name="Su Q."/>
            <person name="Abolude K."/>
            <person name="Beier-Sexton M."/>
            <person name="Carlyon J.A."/>
            <person name="Carter R."/>
            <person name="Day N.P."/>
            <person name="Dumler S.J."/>
            <person name="Dyachenko V."/>
            <person name="Godinez A."/>
            <person name="Kurtti T.J."/>
            <person name="Lichay M."/>
            <person name="Mullins K.E."/>
            <person name="Ott S."/>
            <person name="Pappas-Brown V."/>
            <person name="Paris D.H."/>
            <person name="Patel P."/>
            <person name="Richards A.L."/>
            <person name="Sadzewicz L."/>
            <person name="Sears K."/>
            <person name="Seidman D."/>
            <person name="Sengamalay N."/>
            <person name="Stenos J."/>
            <person name="Tallon L.J."/>
            <person name="Vincent G."/>
            <person name="Fraser C.M."/>
            <person name="Munderloh U."/>
            <person name="Dunning-Hotopp J.C."/>
        </authorList>
    </citation>
    <scope>NUCLEOTIDE SEQUENCE [LARGE SCALE GENOMIC DNA]</scope>
    <source>
        <strain evidence="9 10">ApMUC09</strain>
    </source>
</reference>
<dbReference type="NCBIfam" id="TIGR01953">
    <property type="entry name" value="NusA"/>
    <property type="match status" value="1"/>
</dbReference>
<dbReference type="GO" id="GO:0031564">
    <property type="term" value="P:transcription antitermination"/>
    <property type="evidence" value="ECO:0007669"/>
    <property type="project" value="UniProtKB-UniRule"/>
</dbReference>
<dbReference type="Gene3D" id="3.30.300.20">
    <property type="match status" value="2"/>
</dbReference>
<dbReference type="Pfam" id="PF26594">
    <property type="entry name" value="KH_NusA_2nd"/>
    <property type="match status" value="1"/>
</dbReference>
<protein>
    <recommendedName>
        <fullName evidence="7">Transcription termination/antitermination protein NusA</fullName>
    </recommendedName>
</protein>
<evidence type="ECO:0000313" key="9">
    <source>
        <dbReference type="EMBL" id="KJV64985.1"/>
    </source>
</evidence>
<dbReference type="Pfam" id="PF08529">
    <property type="entry name" value="NusA_N"/>
    <property type="match status" value="1"/>
</dbReference>
<dbReference type="InterPro" id="IPR009019">
    <property type="entry name" value="KH_sf_prok-type"/>
</dbReference>
<dbReference type="CDD" id="cd02134">
    <property type="entry name" value="KH-II_NusA_rpt1"/>
    <property type="match status" value="1"/>
</dbReference>
<evidence type="ECO:0000256" key="3">
    <source>
        <dbReference type="ARBA" id="ARBA00022814"/>
    </source>
</evidence>
<dbReference type="PANTHER" id="PTHR22648:SF0">
    <property type="entry name" value="TRANSCRIPTION TERMINATION_ANTITERMINATION PROTEIN NUSA"/>
    <property type="match status" value="1"/>
</dbReference>
<dbReference type="AlphaFoldDB" id="A0A0F3NA97"/>
<sequence>MVNLYNFDNLELIRVARDVAEQRGLDLGVIVEAIEQALEVVSHVKYGDSKIKVSIDRKTGVISVARQVLVVKDDFTFDSEECGIAAEEVNKYKLVRISDALADGEQVEVGDILLEPLPPIDIDYNSAKLAKQKVAQLIMMQERKRQYEEFKDRVGDLVYGVVKRVEYNNIIVDLNGSEGYLPVYNTIRGEVFRPNARVKAHVEDVRREATGPQIFLSRVSKRFMELLFKQEISEVYDGIVTIKALARDAGSRSKVAVYSSDKNVDPVGACIGARGVRIQNIVAELNGEKIDVIPYSPDLAKFVVSAIAPAEVVKVIIDEDIEKIELVVPESQVSLAIGRYGQNIRLASELVGWSIDVIGDETESTRKAKELSSGAKVFVEDLDVEEIIGQLLVSEGFSSIEDLDRAEVGDIAAVDGFNEEIARELKTRAAECLARKRKEAIEMLESMSVSEEVMQLPFLQVEDIVKLSENGVRSVEDIASLCTDEFYDIVPKAKLSKEQVDSVILESRKRVGWV</sequence>
<name>A0A0F3NA97_ANAPH</name>
<dbReference type="FunFam" id="3.30.300.20:FF:000005">
    <property type="entry name" value="Transcription termination/antitermination protein NusA"/>
    <property type="match status" value="1"/>
</dbReference>
<dbReference type="InterPro" id="IPR030842">
    <property type="entry name" value="TF_NusA_bacterial"/>
</dbReference>
<dbReference type="PROSITE" id="PS50126">
    <property type="entry name" value="S1"/>
    <property type="match status" value="1"/>
</dbReference>
<dbReference type="PANTHER" id="PTHR22648">
    <property type="entry name" value="TRANSCRIPTION TERMINATION FACTOR NUSA"/>
    <property type="match status" value="1"/>
</dbReference>
<dbReference type="SUPFAM" id="SSF47794">
    <property type="entry name" value="Rad51 N-terminal domain-like"/>
    <property type="match status" value="2"/>
</dbReference>
<comment type="caution">
    <text evidence="9">The sequence shown here is derived from an EMBL/GenBank/DDBJ whole genome shotgun (WGS) entry which is preliminary data.</text>
</comment>
<dbReference type="GO" id="GO:0005829">
    <property type="term" value="C:cytosol"/>
    <property type="evidence" value="ECO:0007669"/>
    <property type="project" value="TreeGrafter"/>
</dbReference>
<comment type="similarity">
    <text evidence="7">Belongs to the NusA family.</text>
</comment>
<gene>
    <name evidence="7 9" type="primary">nusA</name>
    <name evidence="9" type="ORF">APHMUC_0093</name>
</gene>
<keyword evidence="5 7" id="KW-0805">Transcription regulation</keyword>
<dbReference type="CDD" id="cd22529">
    <property type="entry name" value="KH-II_NusA_rpt2"/>
    <property type="match status" value="1"/>
</dbReference>
<keyword evidence="6 7" id="KW-0804">Transcription</keyword>
<dbReference type="GO" id="GO:0000166">
    <property type="term" value="F:nucleotide binding"/>
    <property type="evidence" value="ECO:0007669"/>
    <property type="project" value="InterPro"/>
</dbReference>
<dbReference type="InterPro" id="IPR010214">
    <property type="entry name" value="Tscrpt_termin_fac_NusA_C_rpt"/>
</dbReference>
<dbReference type="InterPro" id="IPR015946">
    <property type="entry name" value="KH_dom-like_a/b"/>
</dbReference>
<evidence type="ECO:0000313" key="10">
    <source>
        <dbReference type="Proteomes" id="UP000033441"/>
    </source>
</evidence>
<dbReference type="InterPro" id="IPR013735">
    <property type="entry name" value="TF_NusA_N"/>
</dbReference>
<evidence type="ECO:0000256" key="6">
    <source>
        <dbReference type="ARBA" id="ARBA00023163"/>
    </source>
</evidence>
<feature type="domain" description="S1 motif" evidence="8">
    <location>
        <begin position="155"/>
        <end position="219"/>
    </location>
</feature>
<dbReference type="SUPFAM" id="SSF69705">
    <property type="entry name" value="Transcription factor NusA, N-terminal domain"/>
    <property type="match status" value="1"/>
</dbReference>
<evidence type="ECO:0000256" key="5">
    <source>
        <dbReference type="ARBA" id="ARBA00023015"/>
    </source>
</evidence>
<dbReference type="Gene3D" id="1.10.150.20">
    <property type="entry name" value="5' to 3' exonuclease, C-terminal subdomain"/>
    <property type="match status" value="2"/>
</dbReference>
<dbReference type="Gene3D" id="3.30.1480.10">
    <property type="entry name" value="NusA, N-terminal domain"/>
    <property type="match status" value="1"/>
</dbReference>
<dbReference type="InterPro" id="IPR010995">
    <property type="entry name" value="DNA_repair_Rad51/TF_NusA_a-hlx"/>
</dbReference>
<dbReference type="Pfam" id="PF13184">
    <property type="entry name" value="KH_NusA_1st"/>
    <property type="match status" value="1"/>
</dbReference>
<dbReference type="InterPro" id="IPR036555">
    <property type="entry name" value="NusA_N_sf"/>
</dbReference>
<dbReference type="Gene3D" id="2.40.50.140">
    <property type="entry name" value="Nucleic acid-binding proteins"/>
    <property type="match status" value="1"/>
</dbReference>
<dbReference type="PATRIC" id="fig|1359152.3.peg.96"/>
<dbReference type="GO" id="GO:0003700">
    <property type="term" value="F:DNA-binding transcription factor activity"/>
    <property type="evidence" value="ECO:0007669"/>
    <property type="project" value="InterPro"/>
</dbReference>
<dbReference type="SUPFAM" id="SSF50249">
    <property type="entry name" value="Nucleic acid-binding proteins"/>
    <property type="match status" value="1"/>
</dbReference>
<evidence type="ECO:0000256" key="4">
    <source>
        <dbReference type="ARBA" id="ARBA00022884"/>
    </source>
</evidence>
<evidence type="ECO:0000259" key="8">
    <source>
        <dbReference type="PROSITE" id="PS50126"/>
    </source>
</evidence>
<comment type="subcellular location">
    <subcellularLocation>
        <location evidence="7">Cytoplasm</location>
    </subcellularLocation>
</comment>
<keyword evidence="4 7" id="KW-0694">RNA-binding</keyword>
<proteinExistence type="inferred from homology"/>
<dbReference type="PROSITE" id="PS50084">
    <property type="entry name" value="KH_TYPE_1"/>
    <property type="match status" value="1"/>
</dbReference>
<dbReference type="InterPro" id="IPR004087">
    <property type="entry name" value="KH_dom"/>
</dbReference>
<dbReference type="NCBIfam" id="TIGR01954">
    <property type="entry name" value="nusA_Cterm_rpt"/>
    <property type="match status" value="1"/>
</dbReference>
<dbReference type="GO" id="GO:0006353">
    <property type="term" value="P:DNA-templated transcription termination"/>
    <property type="evidence" value="ECO:0007669"/>
    <property type="project" value="UniProtKB-UniRule"/>
</dbReference>
<dbReference type="InterPro" id="IPR025249">
    <property type="entry name" value="TF_NusA_KH_1st"/>
</dbReference>
<comment type="subunit">
    <text evidence="7">Monomer. Binds directly to the core enzyme of the DNA-dependent RNA polymerase and to nascent RNA.</text>
</comment>
<dbReference type="GO" id="GO:0003723">
    <property type="term" value="F:RNA binding"/>
    <property type="evidence" value="ECO:0007669"/>
    <property type="project" value="UniProtKB-UniRule"/>
</dbReference>
<organism evidence="9 10">
    <name type="scientific">Anaplasma phagocytophilum str. ApMUC09</name>
    <dbReference type="NCBI Taxonomy" id="1359152"/>
    <lineage>
        <taxon>Bacteria</taxon>
        <taxon>Pseudomonadati</taxon>
        <taxon>Pseudomonadota</taxon>
        <taxon>Alphaproteobacteria</taxon>
        <taxon>Rickettsiales</taxon>
        <taxon>Anaplasmataceae</taxon>
        <taxon>Anaplasma</taxon>
        <taxon>phagocytophilum group</taxon>
    </lineage>
</organism>
<evidence type="ECO:0000256" key="7">
    <source>
        <dbReference type="HAMAP-Rule" id="MF_00945"/>
    </source>
</evidence>